<dbReference type="RefSeq" id="WP_130023816.1">
    <property type="nucleotide sequence ID" value="NZ_SEWF01000059.1"/>
</dbReference>
<reference evidence="1 2" key="1">
    <citation type="submission" date="2019-02" db="EMBL/GenBank/DDBJ databases">
        <title>Bacterial novel species Emticicia sp. 17J42-9 isolated from soil.</title>
        <authorList>
            <person name="Jung H.-Y."/>
        </authorList>
    </citation>
    <scope>NUCLEOTIDE SEQUENCE [LARGE SCALE GENOMIC DNA]</scope>
    <source>
        <strain evidence="1 2">17J42-9</strain>
    </source>
</reference>
<name>A0A4V1ZCL1_9BACT</name>
<dbReference type="EMBL" id="SEWF01000059">
    <property type="protein sequence ID" value="RYU93040.1"/>
    <property type="molecule type" value="Genomic_DNA"/>
</dbReference>
<comment type="caution">
    <text evidence="1">The sequence shown here is derived from an EMBL/GenBank/DDBJ whole genome shotgun (WGS) entry which is preliminary data.</text>
</comment>
<dbReference type="AlphaFoldDB" id="A0A4V1ZCL1"/>
<evidence type="ECO:0000313" key="1">
    <source>
        <dbReference type="EMBL" id="RYU93040.1"/>
    </source>
</evidence>
<gene>
    <name evidence="1" type="ORF">EWM59_24125</name>
</gene>
<protein>
    <recommendedName>
        <fullName evidence="3">CRISPR-associated protein Cmr3</fullName>
    </recommendedName>
</protein>
<evidence type="ECO:0000313" key="2">
    <source>
        <dbReference type="Proteomes" id="UP000293162"/>
    </source>
</evidence>
<dbReference type="OrthoDB" id="1011615at2"/>
<organism evidence="1 2">
    <name type="scientific">Emticicia agri</name>
    <dbReference type="NCBI Taxonomy" id="2492393"/>
    <lineage>
        <taxon>Bacteria</taxon>
        <taxon>Pseudomonadati</taxon>
        <taxon>Bacteroidota</taxon>
        <taxon>Cytophagia</taxon>
        <taxon>Cytophagales</taxon>
        <taxon>Leadbetterellaceae</taxon>
        <taxon>Emticicia</taxon>
    </lineage>
</organism>
<dbReference type="InterPro" id="IPR019117">
    <property type="entry name" value="CRISPR-assoc_protein_Cmr3"/>
</dbReference>
<sequence length="338" mass="38958">MKYLVTLKPRSKFFFGGDRTFTSQERQNYYAHSTYFPQQTALLGMLRYALLNEYGLLEKEELDKEKLIGSTGFDLNSHAYGIVKNISPVFIVEKQHIWLSAGLDNQDKISLKLSSDKNLKIDGFDPKKELKQQFISSDYTQSIQPLDYFFLDTPQVGNAKERNGKTLQDAFFKHIYKSFKRDPANYESRFAFGLEIETTEKVELTTIKTVFLGAESSFTVELTPSKGIFERIQSINDSLKDKGANEHKIILLSDSYIEDLAVLKNHSSFILTDAPTPFRFNKNKKSDYYKSITRSNQYHLLSRGTVIYPKDIMKVTEILDAAKAFQTIGYNHYQIQTR</sequence>
<evidence type="ECO:0008006" key="3">
    <source>
        <dbReference type="Google" id="ProtNLM"/>
    </source>
</evidence>
<proteinExistence type="predicted"/>
<keyword evidence="2" id="KW-1185">Reference proteome</keyword>
<dbReference type="Proteomes" id="UP000293162">
    <property type="component" value="Unassembled WGS sequence"/>
</dbReference>
<accession>A0A4V1ZCL1</accession>
<dbReference type="Pfam" id="PF09700">
    <property type="entry name" value="Cas_Cmr3"/>
    <property type="match status" value="1"/>
</dbReference>